<evidence type="ECO:0000259" key="3">
    <source>
        <dbReference type="PROSITE" id="PS50977"/>
    </source>
</evidence>
<dbReference type="Gene3D" id="1.10.357.10">
    <property type="entry name" value="Tetracycline Repressor, domain 2"/>
    <property type="match status" value="1"/>
</dbReference>
<dbReference type="GO" id="GO:0003677">
    <property type="term" value="F:DNA binding"/>
    <property type="evidence" value="ECO:0007669"/>
    <property type="project" value="UniProtKB-UniRule"/>
</dbReference>
<dbReference type="PROSITE" id="PS50977">
    <property type="entry name" value="HTH_TETR_2"/>
    <property type="match status" value="1"/>
</dbReference>
<evidence type="ECO:0000313" key="5">
    <source>
        <dbReference type="Proteomes" id="UP000199529"/>
    </source>
</evidence>
<keyword evidence="5" id="KW-1185">Reference proteome</keyword>
<dbReference type="STRING" id="418495.SAMN05216215_1001231"/>
<feature type="domain" description="HTH tetR-type" evidence="3">
    <location>
        <begin position="5"/>
        <end position="65"/>
    </location>
</feature>
<dbReference type="AlphaFoldDB" id="A0A1H2QZT4"/>
<dbReference type="InterPro" id="IPR041583">
    <property type="entry name" value="TetR_C_31"/>
</dbReference>
<dbReference type="OrthoDB" id="7506349at2"/>
<dbReference type="Proteomes" id="UP000199529">
    <property type="component" value="Unassembled WGS sequence"/>
</dbReference>
<name>A0A1H2QZT4_9PSEU</name>
<organism evidence="4 5">
    <name type="scientific">Saccharopolyspora shandongensis</name>
    <dbReference type="NCBI Taxonomy" id="418495"/>
    <lineage>
        <taxon>Bacteria</taxon>
        <taxon>Bacillati</taxon>
        <taxon>Actinomycetota</taxon>
        <taxon>Actinomycetes</taxon>
        <taxon>Pseudonocardiales</taxon>
        <taxon>Pseudonocardiaceae</taxon>
        <taxon>Saccharopolyspora</taxon>
    </lineage>
</organism>
<dbReference type="InterPro" id="IPR009057">
    <property type="entry name" value="Homeodomain-like_sf"/>
</dbReference>
<dbReference type="RefSeq" id="WP_093260251.1">
    <property type="nucleotide sequence ID" value="NZ_FNOK01000001.1"/>
</dbReference>
<dbReference type="SUPFAM" id="SSF46689">
    <property type="entry name" value="Homeodomain-like"/>
    <property type="match status" value="1"/>
</dbReference>
<dbReference type="EMBL" id="FNOK01000001">
    <property type="protein sequence ID" value="SDW11939.1"/>
    <property type="molecule type" value="Genomic_DNA"/>
</dbReference>
<evidence type="ECO:0000256" key="1">
    <source>
        <dbReference type="ARBA" id="ARBA00023125"/>
    </source>
</evidence>
<proteinExistence type="predicted"/>
<accession>A0A1H2QZT4</accession>
<reference evidence="5" key="1">
    <citation type="submission" date="2016-10" db="EMBL/GenBank/DDBJ databases">
        <authorList>
            <person name="Varghese N."/>
            <person name="Submissions S."/>
        </authorList>
    </citation>
    <scope>NUCLEOTIDE SEQUENCE [LARGE SCALE GENOMIC DNA]</scope>
    <source>
        <strain evidence="5">CGMCC 4.3530</strain>
    </source>
</reference>
<sequence>MPQRGNRRELLADAAIEVLARDGGRGLTHRAIDREAEVPEGTTKNYYPTRSAVFLAVARYLAAQHTEALRSLRSQVPADVTGEDIAALYAAMLRRMSTSARSQFLALFELHLEAVRNPEVREALGDITEANVDTAVQLQTAVGRRMSRRGAGLLDAGMLGVALSMLSLPDDLVEELGFDDPDGLARALLSLASVRDEPAISVLRDHAS</sequence>
<feature type="DNA-binding region" description="H-T-H motif" evidence="2">
    <location>
        <begin position="28"/>
        <end position="47"/>
    </location>
</feature>
<evidence type="ECO:0000313" key="4">
    <source>
        <dbReference type="EMBL" id="SDW11939.1"/>
    </source>
</evidence>
<evidence type="ECO:0000256" key="2">
    <source>
        <dbReference type="PROSITE-ProRule" id="PRU00335"/>
    </source>
</evidence>
<protein>
    <submittedName>
        <fullName evidence="4">Transcriptional regulator, TetR family</fullName>
    </submittedName>
</protein>
<keyword evidence="1 2" id="KW-0238">DNA-binding</keyword>
<dbReference type="Pfam" id="PF17940">
    <property type="entry name" value="TetR_C_31"/>
    <property type="match status" value="1"/>
</dbReference>
<dbReference type="InterPro" id="IPR001647">
    <property type="entry name" value="HTH_TetR"/>
</dbReference>
<gene>
    <name evidence="4" type="ORF">SAMN05216215_1001231</name>
</gene>